<protein>
    <submittedName>
        <fullName evidence="1">Sigma-E factor negative regulatory protein</fullName>
    </submittedName>
</protein>
<reference evidence="1" key="1">
    <citation type="submission" date="2024-11" db="EMBL/GenBank/DDBJ databases">
        <title>Description of Massilia orientalis sp. nov., isolated from rhizosphere soil of Ageratina adenophora.</title>
        <authorList>
            <person name="Wang Y."/>
        </authorList>
    </citation>
    <scope>NUCLEOTIDE SEQUENCE</scope>
    <source>
        <strain evidence="1">YIM B02787</strain>
    </source>
</reference>
<dbReference type="EMBL" id="JASNRB020000029">
    <property type="protein sequence ID" value="MFJ1471919.1"/>
    <property type="molecule type" value="Genomic_DNA"/>
</dbReference>
<name>A0ACC7MJ44_9BURK</name>
<keyword evidence="2" id="KW-1185">Reference proteome</keyword>
<gene>
    <name evidence="1" type="ORF">QPK29_029720</name>
</gene>
<organism evidence="1 2">
    <name type="scientific">Massilia orientalis</name>
    <dbReference type="NCBI Taxonomy" id="3050128"/>
    <lineage>
        <taxon>Bacteria</taxon>
        <taxon>Pseudomonadati</taxon>
        <taxon>Pseudomonadota</taxon>
        <taxon>Betaproteobacteria</taxon>
        <taxon>Burkholderiales</taxon>
        <taxon>Oxalobacteraceae</taxon>
        <taxon>Telluria group</taxon>
        <taxon>Massilia</taxon>
    </lineage>
</organism>
<proteinExistence type="predicted"/>
<dbReference type="Proteomes" id="UP001168096">
    <property type="component" value="Unassembled WGS sequence"/>
</dbReference>
<comment type="caution">
    <text evidence="1">The sequence shown here is derived from an EMBL/GenBank/DDBJ whole genome shotgun (WGS) entry which is preliminary data.</text>
</comment>
<evidence type="ECO:0000313" key="2">
    <source>
        <dbReference type="Proteomes" id="UP001168096"/>
    </source>
</evidence>
<accession>A0ACC7MJ44</accession>
<evidence type="ECO:0000313" key="1">
    <source>
        <dbReference type="EMBL" id="MFJ1471919.1"/>
    </source>
</evidence>
<sequence length="99" mass="10383">MAMDTNKKNRELISALCDGEIPDVDRELALAALDTPEGRQAWALFHQIGDVLRADPATDLSPGFTERMAARLAAEPLPGKRAAVAADAAGQATVAADPT</sequence>